<dbReference type="HAMAP" id="MF_00063">
    <property type="entry name" value="CysH"/>
    <property type="match status" value="1"/>
</dbReference>
<keyword evidence="8" id="KW-0198">Cysteine biosynthesis</keyword>
<dbReference type="InterPro" id="IPR011800">
    <property type="entry name" value="PAPS_reductase_CysH"/>
</dbReference>
<comment type="pathway">
    <text evidence="1">Sulfur metabolism; hydrogen sulfide biosynthesis; sulfite from sulfate: step 3/3.</text>
</comment>
<dbReference type="InterPro" id="IPR002500">
    <property type="entry name" value="PAPS_reduct_dom"/>
</dbReference>
<dbReference type="Proteomes" id="UP000664521">
    <property type="component" value="Unassembled WGS sequence"/>
</dbReference>
<reference evidence="15" key="1">
    <citation type="submission" date="2021-03" db="EMBL/GenBank/DDBJ databases">
        <authorList>
            <person name="Tagirdzhanova G."/>
        </authorList>
    </citation>
    <scope>NUCLEOTIDE SEQUENCE</scope>
</reference>
<evidence type="ECO:0000256" key="4">
    <source>
        <dbReference type="ARBA" id="ARBA00022605"/>
    </source>
</evidence>
<evidence type="ECO:0000256" key="9">
    <source>
        <dbReference type="ARBA" id="ARBA00052536"/>
    </source>
</evidence>
<dbReference type="NCBIfam" id="TIGR02057">
    <property type="entry name" value="PAPS_reductase"/>
    <property type="match status" value="1"/>
</dbReference>
<dbReference type="AlphaFoldDB" id="A0A8H3FVT4"/>
<name>A0A8H3FVT4_9LECA</name>
<evidence type="ECO:0000256" key="5">
    <source>
        <dbReference type="ARBA" id="ARBA00022857"/>
    </source>
</evidence>
<comment type="catalytic activity">
    <reaction evidence="9">
        <text>[thioredoxin]-disulfide + sulfite + adenosine 3',5'-bisphosphate + 2 H(+) = [thioredoxin]-dithiol + 3'-phosphoadenylyl sulfate</text>
        <dbReference type="Rhea" id="RHEA:11724"/>
        <dbReference type="Rhea" id="RHEA-COMP:10698"/>
        <dbReference type="Rhea" id="RHEA-COMP:10700"/>
        <dbReference type="ChEBI" id="CHEBI:15378"/>
        <dbReference type="ChEBI" id="CHEBI:17359"/>
        <dbReference type="ChEBI" id="CHEBI:29950"/>
        <dbReference type="ChEBI" id="CHEBI:50058"/>
        <dbReference type="ChEBI" id="CHEBI:58339"/>
        <dbReference type="ChEBI" id="CHEBI:58343"/>
        <dbReference type="EC" id="1.8.4.8"/>
    </reaction>
</comment>
<dbReference type="Gene3D" id="3.40.50.620">
    <property type="entry name" value="HUPs"/>
    <property type="match status" value="1"/>
</dbReference>
<keyword evidence="5" id="KW-0521">NADP</keyword>
<sequence>MPSRSSPLYDIGGVSGQGGESGYVSDSGSEASLPELYFTKSHLHFLNRQLQNLEPQEILQWCITTLPSLFQTTAFGPTGLATLDMLSKMKIPRPQMVDLIFFDTLHHFPETLNLVDRIRKHYPLVNLHTYKPKDVETATEFSEKYGERLWETNDELYDWAAKVEPAQRAYRELHVRAVLTGRRRSQGGKRGEIAVIEVDEAGLVKVNPLANWTFKQVQEYIKANDVPHNELLDRGYKSVGDWHSTQPIQEGEDERAGRWKGQQKTECGIHNPRSKFAQYLQSLKQKEALQSDLQISA</sequence>
<evidence type="ECO:0000256" key="3">
    <source>
        <dbReference type="ARBA" id="ARBA00013096"/>
    </source>
</evidence>
<evidence type="ECO:0000256" key="1">
    <source>
        <dbReference type="ARBA" id="ARBA00004848"/>
    </source>
</evidence>
<dbReference type="NCBIfam" id="TIGR00434">
    <property type="entry name" value="cysH"/>
    <property type="match status" value="1"/>
</dbReference>
<dbReference type="PANTHER" id="PTHR46509">
    <property type="entry name" value="PHOSPHOADENOSINE PHOSPHOSULFATE REDUCTASE"/>
    <property type="match status" value="1"/>
</dbReference>
<evidence type="ECO:0000256" key="2">
    <source>
        <dbReference type="ARBA" id="ARBA00009732"/>
    </source>
</evidence>
<keyword evidence="4" id="KW-0028">Amino-acid biosynthesis</keyword>
<evidence type="ECO:0000256" key="6">
    <source>
        <dbReference type="ARBA" id="ARBA00023002"/>
    </source>
</evidence>
<dbReference type="FunFam" id="3.40.50.620:FF:000151">
    <property type="entry name" value="Phosphoadenosine phosphosulfate reductase"/>
    <property type="match status" value="1"/>
</dbReference>
<evidence type="ECO:0000259" key="14">
    <source>
        <dbReference type="Pfam" id="PF01507"/>
    </source>
</evidence>
<evidence type="ECO:0000256" key="7">
    <source>
        <dbReference type="ARBA" id="ARBA00023167"/>
    </source>
</evidence>
<comment type="caution">
    <text evidence="15">The sequence shown here is derived from an EMBL/GenBank/DDBJ whole genome shotgun (WGS) entry which is preliminary data.</text>
</comment>
<accession>A0A8H3FVT4</accession>
<dbReference type="InterPro" id="IPR004511">
    <property type="entry name" value="PAPS/APS_Rdtase"/>
</dbReference>
<dbReference type="CDD" id="cd23945">
    <property type="entry name" value="PAPS_reductase"/>
    <property type="match status" value="1"/>
</dbReference>
<evidence type="ECO:0000313" key="16">
    <source>
        <dbReference type="Proteomes" id="UP000664521"/>
    </source>
</evidence>
<evidence type="ECO:0000256" key="10">
    <source>
        <dbReference type="ARBA" id="ARBA00078053"/>
    </source>
</evidence>
<dbReference type="GO" id="GO:0004604">
    <property type="term" value="F:phosphoadenylyl-sulfate reductase (thioredoxin) activity"/>
    <property type="evidence" value="ECO:0007669"/>
    <property type="project" value="UniProtKB-EC"/>
</dbReference>
<dbReference type="GO" id="GO:0019379">
    <property type="term" value="P:sulfate assimilation, phosphoadenylyl sulfate reduction by phosphoadenylyl-sulfate reductase (thioredoxin)"/>
    <property type="evidence" value="ECO:0007669"/>
    <property type="project" value="InterPro"/>
</dbReference>
<feature type="region of interest" description="Disordered" evidence="13">
    <location>
        <begin position="242"/>
        <end position="267"/>
    </location>
</feature>
<protein>
    <recommendedName>
        <fullName evidence="3">phosphoadenylyl-sulfate reductase (thioredoxin)</fullName>
        <ecNumber evidence="3">1.8.4.8</ecNumber>
    </recommendedName>
    <alternativeName>
        <fullName evidence="10">3'-phosphoadenylylsulfate reductase</fullName>
    </alternativeName>
    <alternativeName>
        <fullName evidence="12">PAPS reductase, thioredoxin dependent</fullName>
    </alternativeName>
    <alternativeName>
        <fullName evidence="11">PAdoPS reductase</fullName>
    </alternativeName>
</protein>
<dbReference type="NCBIfam" id="NF002537">
    <property type="entry name" value="PRK02090.1"/>
    <property type="match status" value="1"/>
</dbReference>
<dbReference type="EC" id="1.8.4.8" evidence="3"/>
<dbReference type="GO" id="GO:0005737">
    <property type="term" value="C:cytoplasm"/>
    <property type="evidence" value="ECO:0007669"/>
    <property type="project" value="TreeGrafter"/>
</dbReference>
<dbReference type="GO" id="GO:0009086">
    <property type="term" value="P:methionine biosynthetic process"/>
    <property type="evidence" value="ECO:0007669"/>
    <property type="project" value="UniProtKB-KW"/>
</dbReference>
<dbReference type="PANTHER" id="PTHR46509:SF1">
    <property type="entry name" value="PHOSPHOADENOSINE PHOSPHOSULFATE REDUCTASE"/>
    <property type="match status" value="1"/>
</dbReference>
<evidence type="ECO:0000256" key="13">
    <source>
        <dbReference type="SAM" id="MobiDB-lite"/>
    </source>
</evidence>
<keyword evidence="6" id="KW-0560">Oxidoreductase</keyword>
<comment type="similarity">
    <text evidence="2">Belongs to the PAPS reductase family. CysH subfamily.</text>
</comment>
<evidence type="ECO:0000256" key="12">
    <source>
        <dbReference type="ARBA" id="ARBA00082553"/>
    </source>
</evidence>
<evidence type="ECO:0000313" key="15">
    <source>
        <dbReference type="EMBL" id="CAF9930975.1"/>
    </source>
</evidence>
<organism evidence="15 16">
    <name type="scientific">Heterodermia speciosa</name>
    <dbReference type="NCBI Taxonomy" id="116794"/>
    <lineage>
        <taxon>Eukaryota</taxon>
        <taxon>Fungi</taxon>
        <taxon>Dikarya</taxon>
        <taxon>Ascomycota</taxon>
        <taxon>Pezizomycotina</taxon>
        <taxon>Lecanoromycetes</taxon>
        <taxon>OSLEUM clade</taxon>
        <taxon>Lecanoromycetidae</taxon>
        <taxon>Caliciales</taxon>
        <taxon>Physciaceae</taxon>
        <taxon>Heterodermia</taxon>
    </lineage>
</organism>
<dbReference type="SUPFAM" id="SSF52402">
    <property type="entry name" value="Adenine nucleotide alpha hydrolases-like"/>
    <property type="match status" value="1"/>
</dbReference>
<dbReference type="PIRSF" id="PIRSF000857">
    <property type="entry name" value="PAPS_reductase"/>
    <property type="match status" value="1"/>
</dbReference>
<keyword evidence="16" id="KW-1185">Reference proteome</keyword>
<evidence type="ECO:0000256" key="8">
    <source>
        <dbReference type="ARBA" id="ARBA00023192"/>
    </source>
</evidence>
<dbReference type="Pfam" id="PF01507">
    <property type="entry name" value="PAPS_reduct"/>
    <property type="match status" value="1"/>
</dbReference>
<gene>
    <name evidence="15" type="ORF">HETSPECPRED_007761</name>
</gene>
<proteinExistence type="inferred from homology"/>
<dbReference type="EMBL" id="CAJPDS010000057">
    <property type="protein sequence ID" value="CAF9930975.1"/>
    <property type="molecule type" value="Genomic_DNA"/>
</dbReference>
<dbReference type="InterPro" id="IPR014729">
    <property type="entry name" value="Rossmann-like_a/b/a_fold"/>
</dbReference>
<dbReference type="OrthoDB" id="7869097at2759"/>
<keyword evidence="7" id="KW-0486">Methionine biosynthesis</keyword>
<evidence type="ECO:0000256" key="11">
    <source>
        <dbReference type="ARBA" id="ARBA00082472"/>
    </source>
</evidence>
<feature type="domain" description="Phosphoadenosine phosphosulphate reductase" evidence="14">
    <location>
        <begin position="69"/>
        <end position="247"/>
    </location>
</feature>
<dbReference type="GO" id="GO:0019344">
    <property type="term" value="P:cysteine biosynthetic process"/>
    <property type="evidence" value="ECO:0007669"/>
    <property type="project" value="UniProtKB-KW"/>
</dbReference>